<reference evidence="4 5" key="1">
    <citation type="submission" date="2023-09" db="EMBL/GenBank/DDBJ databases">
        <title>Thioclava shenzhenensis sp. nov., a multidrug resistant bacteria-antagonizing species isolated from coastal seawater.</title>
        <authorList>
            <person name="Long M."/>
        </authorList>
    </citation>
    <scope>NUCLEOTIDE SEQUENCE [LARGE SCALE GENOMIC DNA]</scope>
    <source>
        <strain evidence="4 5">FTW29</strain>
        <plasmid evidence="4 5">unnamed1</plasmid>
    </source>
</reference>
<feature type="compositionally biased region" description="Low complexity" evidence="2">
    <location>
        <begin position="56"/>
        <end position="67"/>
    </location>
</feature>
<accession>A0ABZ1E529</accession>
<evidence type="ECO:0000313" key="4">
    <source>
        <dbReference type="EMBL" id="WRY35214.1"/>
    </source>
</evidence>
<feature type="transmembrane region" description="Helical" evidence="3">
    <location>
        <begin position="94"/>
        <end position="115"/>
    </location>
</feature>
<evidence type="ECO:0000256" key="2">
    <source>
        <dbReference type="SAM" id="MobiDB-lite"/>
    </source>
</evidence>
<name>A0ABZ1E529_9RHOB</name>
<feature type="transmembrane region" description="Helical" evidence="3">
    <location>
        <begin position="443"/>
        <end position="465"/>
    </location>
</feature>
<evidence type="ECO:0000256" key="3">
    <source>
        <dbReference type="SAM" id="Phobius"/>
    </source>
</evidence>
<evidence type="ECO:0000313" key="5">
    <source>
        <dbReference type="Proteomes" id="UP001623290"/>
    </source>
</evidence>
<protein>
    <submittedName>
        <fullName evidence="4">Capsule biosynthesis protein</fullName>
    </submittedName>
</protein>
<evidence type="ECO:0000256" key="1">
    <source>
        <dbReference type="SAM" id="Coils"/>
    </source>
</evidence>
<dbReference type="Proteomes" id="UP001623290">
    <property type="component" value="Plasmid unnamed1"/>
</dbReference>
<keyword evidence="4" id="KW-0614">Plasmid</keyword>
<dbReference type="PANTHER" id="PTHR32309:SF13">
    <property type="entry name" value="FERRIC ENTEROBACTIN TRANSPORT PROTEIN FEPE"/>
    <property type="match status" value="1"/>
</dbReference>
<dbReference type="InterPro" id="IPR050445">
    <property type="entry name" value="Bact_polysacc_biosynth/exp"/>
</dbReference>
<feature type="coiled-coil region" evidence="1">
    <location>
        <begin position="274"/>
        <end position="331"/>
    </location>
</feature>
<keyword evidence="1" id="KW-0175">Coiled coil</keyword>
<dbReference type="RefSeq" id="WP_330646966.1">
    <property type="nucleotide sequence ID" value="NZ_CP135444.1"/>
</dbReference>
<organism evidence="4 5">
    <name type="scientific">Thioclava litoralis</name>
    <dbReference type="NCBI Taxonomy" id="3076557"/>
    <lineage>
        <taxon>Bacteria</taxon>
        <taxon>Pseudomonadati</taxon>
        <taxon>Pseudomonadota</taxon>
        <taxon>Alphaproteobacteria</taxon>
        <taxon>Rhodobacterales</taxon>
        <taxon>Paracoccaceae</taxon>
        <taxon>Thioclava</taxon>
    </lineage>
</organism>
<keyword evidence="3" id="KW-1133">Transmembrane helix</keyword>
<keyword evidence="5" id="KW-1185">Reference proteome</keyword>
<keyword evidence="3" id="KW-0812">Transmembrane</keyword>
<sequence length="469" mass="51794">MNETPRPGATKDQITQVGETRPAAKASAAPEPAQKPAPDPAQAKAAPVPPQPKPQPQAKSQGKPQGKSAETPLKDKILVAPTVAMAALKSRHRAMALSFLFIVVLPVFLASFYLYTRAHDRYVSHVGFSVRSENTSSAMEMLGGLAEISGSSSSDTDILYNYIKSEELVRALDAKLDLRKMWAKAGDRWWHWGDDPWYAYHPGGTIEDLTDYWGRMVQVYSDSGTGLIDVEAQAFTPEDAHKLTQAIFDESSKMINRLSQIAREDKIRYARDELETAVQRLKTARAAMTQFRNENQIVDPQSLIEGQVGLLSSLQQQLAQSLIELDTLRQTTRDNDPRIVQTERRVQVISDRIAAERKKLGLSGTVGGAPASSDMTDGEGYANIVGQYESLAVDQQFAEQSYTAAMTAYDTAKAEANRQSRYLAAHIRPSMPEASMEPVRGEIVALLAIIMTMVWVLVVLVAYALRDRR</sequence>
<proteinExistence type="predicted"/>
<keyword evidence="3" id="KW-0472">Membrane</keyword>
<feature type="region of interest" description="Disordered" evidence="2">
    <location>
        <begin position="1"/>
        <end position="73"/>
    </location>
</feature>
<feature type="compositionally biased region" description="Low complexity" evidence="2">
    <location>
        <begin position="23"/>
        <end position="32"/>
    </location>
</feature>
<dbReference type="PANTHER" id="PTHR32309">
    <property type="entry name" value="TYROSINE-PROTEIN KINASE"/>
    <property type="match status" value="1"/>
</dbReference>
<gene>
    <name evidence="4" type="ORF">RPE78_15350</name>
</gene>
<geneLocation type="plasmid" evidence="4 5">
    <name>unnamed1</name>
</geneLocation>
<dbReference type="EMBL" id="CP135444">
    <property type="protein sequence ID" value="WRY35214.1"/>
    <property type="molecule type" value="Genomic_DNA"/>
</dbReference>